<comment type="similarity">
    <text evidence="3 10">Belongs to the cytochrome c oxidase bacterial subunit CtaF family.</text>
</comment>
<name>A0A6B8WAH4_9CORY</name>
<evidence type="ECO:0000256" key="7">
    <source>
        <dbReference type="ARBA" id="ARBA00022989"/>
    </source>
</evidence>
<feature type="transmembrane region" description="Helical" evidence="11">
    <location>
        <begin position="40"/>
        <end position="62"/>
    </location>
</feature>
<dbReference type="Proteomes" id="UP000424462">
    <property type="component" value="Chromosome"/>
</dbReference>
<evidence type="ECO:0000256" key="6">
    <source>
        <dbReference type="ARBA" id="ARBA00022967"/>
    </source>
</evidence>
<dbReference type="EC" id="7.1.1.9" evidence="10"/>
<dbReference type="Pfam" id="PF12270">
    <property type="entry name" value="Cyt_c_ox_IV"/>
    <property type="match status" value="1"/>
</dbReference>
<dbReference type="EMBL" id="CP046455">
    <property type="protein sequence ID" value="QGU07836.1"/>
    <property type="molecule type" value="Genomic_DNA"/>
</dbReference>
<evidence type="ECO:0000256" key="2">
    <source>
        <dbReference type="ARBA" id="ARBA00004651"/>
    </source>
</evidence>
<keyword evidence="7 11" id="KW-1133">Transmembrane helix</keyword>
<dbReference type="PIRSF" id="PIRSF017385">
    <property type="entry name" value="CtaF"/>
    <property type="match status" value="1"/>
</dbReference>
<evidence type="ECO:0000256" key="5">
    <source>
        <dbReference type="ARBA" id="ARBA00022692"/>
    </source>
</evidence>
<feature type="transmembrane region" description="Helical" evidence="11">
    <location>
        <begin position="113"/>
        <end position="134"/>
    </location>
</feature>
<organism evidence="12 13">
    <name type="scientific">Corynebacterium occultum</name>
    <dbReference type="NCBI Taxonomy" id="2675219"/>
    <lineage>
        <taxon>Bacteria</taxon>
        <taxon>Bacillati</taxon>
        <taxon>Actinomycetota</taxon>
        <taxon>Actinomycetes</taxon>
        <taxon>Mycobacteriales</taxon>
        <taxon>Corynebacteriaceae</taxon>
        <taxon>Corynebacterium</taxon>
    </lineage>
</organism>
<evidence type="ECO:0000256" key="9">
    <source>
        <dbReference type="ARBA" id="ARBA00047816"/>
    </source>
</evidence>
<dbReference type="InterPro" id="IPR021050">
    <property type="entry name" value="Cyt_c_oxidase_su4_actinobac"/>
</dbReference>
<comment type="subunit">
    <text evidence="10">Associates with subunits I, II and III to form cytochrome c oxidase.</text>
</comment>
<gene>
    <name evidence="12" type="primary">ctaF</name>
    <name evidence="12" type="ORF">COCCU_09560</name>
</gene>
<protein>
    <recommendedName>
        <fullName evidence="10">Cytochrome c oxidase polypeptide 4</fullName>
        <ecNumber evidence="10">7.1.1.9</ecNumber>
    </recommendedName>
    <alternativeName>
        <fullName evidence="10">Cytochrome aa3 subunit 4</fullName>
    </alternativeName>
    <alternativeName>
        <fullName evidence="10">Cytochrome c oxidase polypeptide IV</fullName>
    </alternativeName>
</protein>
<evidence type="ECO:0000256" key="1">
    <source>
        <dbReference type="ARBA" id="ARBA00002536"/>
    </source>
</evidence>
<comment type="function">
    <text evidence="1 10">Part of cytochrome c oxidase, its function is unknown.</text>
</comment>
<keyword evidence="4 10" id="KW-1003">Cell membrane</keyword>
<keyword evidence="12" id="KW-0560">Oxidoreductase</keyword>
<evidence type="ECO:0000313" key="13">
    <source>
        <dbReference type="Proteomes" id="UP000424462"/>
    </source>
</evidence>
<dbReference type="GO" id="GO:0005886">
    <property type="term" value="C:plasma membrane"/>
    <property type="evidence" value="ECO:0007669"/>
    <property type="project" value="UniProtKB-SubCell"/>
</dbReference>
<dbReference type="AlphaFoldDB" id="A0A6B8WAH4"/>
<dbReference type="KEGG" id="cok:COCCU_09560"/>
<evidence type="ECO:0000256" key="11">
    <source>
        <dbReference type="SAM" id="Phobius"/>
    </source>
</evidence>
<keyword evidence="6 10" id="KW-1278">Translocase</keyword>
<reference evidence="12 13" key="1">
    <citation type="submission" date="2019-11" db="EMBL/GenBank/DDBJ databases">
        <title>Complete genome sequence of Corynebacterium kalinowskii 1959, a novel Corynebacterium species isolated from soil of a small paddock in Vilsendorf, Germany.</title>
        <authorList>
            <person name="Schaffert L."/>
            <person name="Ruwe M."/>
            <person name="Milse J."/>
            <person name="Hanuschka K."/>
            <person name="Ortseifen V."/>
            <person name="Droste J."/>
            <person name="Brandt D."/>
            <person name="Schlueter L."/>
            <person name="Kutter Y."/>
            <person name="Vinke S."/>
            <person name="Viehoefer P."/>
            <person name="Jacob L."/>
            <person name="Luebke N.-C."/>
            <person name="Schulte-Berndt E."/>
            <person name="Hain C."/>
            <person name="Linder M."/>
            <person name="Schmidt P."/>
            <person name="Wollenschlaeger L."/>
            <person name="Luttermann T."/>
            <person name="Thieme E."/>
            <person name="Hassa J."/>
            <person name="Haak M."/>
            <person name="Wittchen M."/>
            <person name="Mentz A."/>
            <person name="Persicke M."/>
            <person name="Busche T."/>
            <person name="Ruckert C."/>
        </authorList>
    </citation>
    <scope>NUCLEOTIDE SEQUENCE [LARGE SCALE GENOMIC DNA]</scope>
    <source>
        <strain evidence="12 13">2039</strain>
    </source>
</reference>
<sequence length="143" mass="15873">MNSSAKIMYSLSAFLAVTALIYIFGTTYMQDDSYLRRTEWVGVVGLVLGFGLTTFLGVYFHFTHSRSDVLPEDWEEAEVQDKAGTLGFFSPGSIWPAAMSGAILLLGLGIAFWLYWLIALGALLLIYTAAMMNLQYGIPKEKH</sequence>
<dbReference type="GO" id="GO:0016491">
    <property type="term" value="F:oxidoreductase activity"/>
    <property type="evidence" value="ECO:0007669"/>
    <property type="project" value="UniProtKB-KW"/>
</dbReference>
<accession>A0A6B8WAH4</accession>
<comment type="subcellular location">
    <subcellularLocation>
        <location evidence="2">Cell membrane</location>
        <topology evidence="2">Multi-pass membrane protein</topology>
    </subcellularLocation>
</comment>
<dbReference type="GO" id="GO:0022900">
    <property type="term" value="P:electron transport chain"/>
    <property type="evidence" value="ECO:0007669"/>
    <property type="project" value="InterPro"/>
</dbReference>
<evidence type="ECO:0000256" key="3">
    <source>
        <dbReference type="ARBA" id="ARBA00006870"/>
    </source>
</evidence>
<keyword evidence="5 11" id="KW-0812">Transmembrane</keyword>
<proteinExistence type="inferred from homology"/>
<evidence type="ECO:0000256" key="10">
    <source>
        <dbReference type="PIRNR" id="PIRNR017385"/>
    </source>
</evidence>
<dbReference type="RefSeq" id="WP_156231273.1">
    <property type="nucleotide sequence ID" value="NZ_CP046455.1"/>
</dbReference>
<evidence type="ECO:0000313" key="12">
    <source>
        <dbReference type="EMBL" id="QGU07836.1"/>
    </source>
</evidence>
<feature type="transmembrane region" description="Helical" evidence="11">
    <location>
        <begin position="83"/>
        <end position="107"/>
    </location>
</feature>
<keyword evidence="8 10" id="KW-0472">Membrane</keyword>
<keyword evidence="13" id="KW-1185">Reference proteome</keyword>
<evidence type="ECO:0000256" key="8">
    <source>
        <dbReference type="ARBA" id="ARBA00023136"/>
    </source>
</evidence>
<evidence type="ECO:0000256" key="4">
    <source>
        <dbReference type="ARBA" id="ARBA00022475"/>
    </source>
</evidence>
<feature type="transmembrane region" description="Helical" evidence="11">
    <location>
        <begin position="7"/>
        <end position="28"/>
    </location>
</feature>
<comment type="catalytic activity">
    <reaction evidence="9 10">
        <text>4 Fe(II)-[cytochrome c] + O2 + 8 H(+)(in) = 4 Fe(III)-[cytochrome c] + 2 H2O + 4 H(+)(out)</text>
        <dbReference type="Rhea" id="RHEA:11436"/>
        <dbReference type="Rhea" id="RHEA-COMP:10350"/>
        <dbReference type="Rhea" id="RHEA-COMP:14399"/>
        <dbReference type="ChEBI" id="CHEBI:15377"/>
        <dbReference type="ChEBI" id="CHEBI:15378"/>
        <dbReference type="ChEBI" id="CHEBI:15379"/>
        <dbReference type="ChEBI" id="CHEBI:29033"/>
        <dbReference type="ChEBI" id="CHEBI:29034"/>
        <dbReference type="EC" id="7.1.1.9"/>
    </reaction>
</comment>
<dbReference type="GO" id="GO:0004129">
    <property type="term" value="F:cytochrome-c oxidase activity"/>
    <property type="evidence" value="ECO:0007669"/>
    <property type="project" value="UniProtKB-EC"/>
</dbReference>